<proteinExistence type="predicted"/>
<evidence type="ECO:0000313" key="1">
    <source>
        <dbReference type="EMBL" id="KAA8783789.1"/>
    </source>
</evidence>
<protein>
    <submittedName>
        <fullName evidence="1">Uncharacterized protein</fullName>
    </submittedName>
</protein>
<dbReference type="OrthoDB" id="2494274at2"/>
<name>A0A5M9WQL7_PAEAM</name>
<comment type="caution">
    <text evidence="1">The sequence shown here is derived from an EMBL/GenBank/DDBJ whole genome shotgun (WGS) entry which is preliminary data.</text>
</comment>
<organism evidence="1 2">
    <name type="scientific">Paenibacillus amylolyticus</name>
    <dbReference type="NCBI Taxonomy" id="1451"/>
    <lineage>
        <taxon>Bacteria</taxon>
        <taxon>Bacillati</taxon>
        <taxon>Bacillota</taxon>
        <taxon>Bacilli</taxon>
        <taxon>Bacillales</taxon>
        <taxon>Paenibacillaceae</taxon>
        <taxon>Paenibacillus</taxon>
    </lineage>
</organism>
<accession>A0A5M9WQL7</accession>
<dbReference type="AlphaFoldDB" id="A0A5M9WQL7"/>
<sequence length="110" mass="12017">MKNSRKRLKKQAEQMSKVMLAFALLSPHTLMPEWSQASTAMTATVENIGVVSDTSSLKAVQSSKVKVEMNSDGKYRIVLLPSTNVFYGGNTGNVSTIIDHHGTAINFKSE</sequence>
<dbReference type="Proteomes" id="UP000323664">
    <property type="component" value="Unassembled WGS sequence"/>
</dbReference>
<gene>
    <name evidence="1" type="ORF">EC604_08010</name>
</gene>
<reference evidence="1 2" key="1">
    <citation type="journal article" date="2019" name="J. Ind. Microbiol. Biotechnol.">
        <title>Paenibacillus amylolyticus 27C64 has a diverse set of carbohydrate-active enzymes and complete pectin deconstruction system.</title>
        <authorList>
            <person name="Keggi C."/>
            <person name="Doran-Peterson J."/>
        </authorList>
    </citation>
    <scope>NUCLEOTIDE SEQUENCE [LARGE SCALE GENOMIC DNA]</scope>
    <source>
        <strain evidence="1 2">27C64</strain>
    </source>
</reference>
<evidence type="ECO:0000313" key="2">
    <source>
        <dbReference type="Proteomes" id="UP000323664"/>
    </source>
</evidence>
<dbReference type="RefSeq" id="WP_123063654.1">
    <property type="nucleotide sequence ID" value="NZ_RIAS01000003.1"/>
</dbReference>
<dbReference type="EMBL" id="RIAS01000003">
    <property type="protein sequence ID" value="KAA8783789.1"/>
    <property type="molecule type" value="Genomic_DNA"/>
</dbReference>